<evidence type="ECO:0000313" key="3">
    <source>
        <dbReference type="Proteomes" id="UP000346198"/>
    </source>
</evidence>
<sequence>MINPREEGAEQHRVNNRVKNGPKINELAWREPREGRGSLERMV</sequence>
<dbReference type="Proteomes" id="UP000346198">
    <property type="component" value="Unassembled WGS sequence"/>
</dbReference>
<organism evidence="2 3">
    <name type="scientific">Pontiella sulfatireligans</name>
    <dbReference type="NCBI Taxonomy" id="2750658"/>
    <lineage>
        <taxon>Bacteria</taxon>
        <taxon>Pseudomonadati</taxon>
        <taxon>Kiritimatiellota</taxon>
        <taxon>Kiritimatiellia</taxon>
        <taxon>Kiritimatiellales</taxon>
        <taxon>Pontiellaceae</taxon>
        <taxon>Pontiella</taxon>
    </lineage>
</organism>
<dbReference type="EMBL" id="CAAHFH010000003">
    <property type="protein sequence ID" value="VGO23230.1"/>
    <property type="molecule type" value="Genomic_DNA"/>
</dbReference>
<evidence type="ECO:0000313" key="2">
    <source>
        <dbReference type="EMBL" id="VGO23230.1"/>
    </source>
</evidence>
<accession>A0A6C2USB8</accession>
<reference evidence="2 3" key="1">
    <citation type="submission" date="2019-04" db="EMBL/GenBank/DDBJ databases">
        <authorList>
            <person name="Van Vliet M D."/>
        </authorList>
    </citation>
    <scope>NUCLEOTIDE SEQUENCE [LARGE SCALE GENOMIC DNA]</scope>
    <source>
        <strain evidence="2 3">F21</strain>
    </source>
</reference>
<feature type="compositionally biased region" description="Basic and acidic residues" evidence="1">
    <location>
        <begin position="1"/>
        <end position="13"/>
    </location>
</feature>
<keyword evidence="3" id="KW-1185">Reference proteome</keyword>
<name>A0A6C2USB8_9BACT</name>
<protein>
    <submittedName>
        <fullName evidence="2">Uncharacterized protein</fullName>
    </submittedName>
</protein>
<feature type="region of interest" description="Disordered" evidence="1">
    <location>
        <begin position="1"/>
        <end position="21"/>
    </location>
</feature>
<proteinExistence type="predicted"/>
<dbReference type="AlphaFoldDB" id="A0A6C2USB8"/>
<gene>
    <name evidence="2" type="ORF">SCARR_05337</name>
</gene>
<evidence type="ECO:0000256" key="1">
    <source>
        <dbReference type="SAM" id="MobiDB-lite"/>
    </source>
</evidence>